<protein>
    <submittedName>
        <fullName evidence="1">Uncharacterized protein</fullName>
    </submittedName>
</protein>
<dbReference type="RefSeq" id="WP_118040627.1">
    <property type="nucleotide sequence ID" value="NZ_CABJFK010000011.1"/>
</dbReference>
<name>A0A414EH40_9FIRM</name>
<gene>
    <name evidence="1" type="ORF">DW740_13540</name>
</gene>
<reference evidence="1 2" key="1">
    <citation type="submission" date="2018-08" db="EMBL/GenBank/DDBJ databases">
        <title>A genome reference for cultivated species of the human gut microbiota.</title>
        <authorList>
            <person name="Zou Y."/>
            <person name="Xue W."/>
            <person name="Luo G."/>
        </authorList>
    </citation>
    <scope>NUCLEOTIDE SEQUENCE [LARGE SCALE GENOMIC DNA]</scope>
    <source>
        <strain evidence="1 2">AM28-23</strain>
    </source>
</reference>
<dbReference type="EMBL" id="QSKF01000011">
    <property type="protein sequence ID" value="RHE38383.1"/>
    <property type="molecule type" value="Genomic_DNA"/>
</dbReference>
<dbReference type="Proteomes" id="UP000283745">
    <property type="component" value="Unassembled WGS sequence"/>
</dbReference>
<organism evidence="1 2">
    <name type="scientific">Blautia obeum</name>
    <dbReference type="NCBI Taxonomy" id="40520"/>
    <lineage>
        <taxon>Bacteria</taxon>
        <taxon>Bacillati</taxon>
        <taxon>Bacillota</taxon>
        <taxon>Clostridia</taxon>
        <taxon>Lachnospirales</taxon>
        <taxon>Lachnospiraceae</taxon>
        <taxon>Blautia</taxon>
    </lineage>
</organism>
<evidence type="ECO:0000313" key="2">
    <source>
        <dbReference type="Proteomes" id="UP000283745"/>
    </source>
</evidence>
<dbReference type="AlphaFoldDB" id="A0A414EH40"/>
<sequence>MENKTEIVISNYIETMMKERRQRILASDEYIQQDNGDLVYLEERYNSLNIPHTIRRVIDDYIACLESRDERYADMSYVAGMGDAIKMLMNMGVLNNQGQCLAHAE</sequence>
<proteinExistence type="predicted"/>
<accession>A0A414EH40</accession>
<comment type="caution">
    <text evidence="1">The sequence shown here is derived from an EMBL/GenBank/DDBJ whole genome shotgun (WGS) entry which is preliminary data.</text>
</comment>
<evidence type="ECO:0000313" key="1">
    <source>
        <dbReference type="EMBL" id="RHE38383.1"/>
    </source>
</evidence>